<organism evidence="4 5">
    <name type="scientific">Marinomonas spartinae</name>
    <dbReference type="NCBI Taxonomy" id="1792290"/>
    <lineage>
        <taxon>Bacteria</taxon>
        <taxon>Pseudomonadati</taxon>
        <taxon>Pseudomonadota</taxon>
        <taxon>Gammaproteobacteria</taxon>
        <taxon>Oceanospirillales</taxon>
        <taxon>Oceanospirillaceae</taxon>
        <taxon>Marinomonas</taxon>
    </lineage>
</organism>
<evidence type="ECO:0000256" key="3">
    <source>
        <dbReference type="ARBA" id="ARBA00023002"/>
    </source>
</evidence>
<dbReference type="PANTHER" id="PTHR36925:SF1">
    <property type="entry name" value="COBALT-PRECORRIN-6A REDUCTASE"/>
    <property type="match status" value="1"/>
</dbReference>
<dbReference type="GO" id="GO:0009236">
    <property type="term" value="P:cobalamin biosynthetic process"/>
    <property type="evidence" value="ECO:0007669"/>
    <property type="project" value="UniProtKB-UniPathway"/>
</dbReference>
<sequence length="271" mass="29982">MALDAKERTKKLLLLGGTADARRLADALHQAGIRVIYSLAGLVRVPKVDCELVVGGFTQFGGLANYLTEQNVAAILDVTHPYAQTMSSKAVEAAREVGIPCWRFHRPAWQAVAGDQWRYYDDDEALILQLAHFKRPLLSAGQVNEDSLQRILQLPSIEYVVLRTAVAPAFDLPRAVHWVKAIGPFHLEEEQHLLQAQQVDVIVSKSSGGSATYAKLEAARALSIPVLLHTRPRLPEADQEFSDTDKCLQACLAAWGNIIPTFKNQQKDNQQ</sequence>
<name>A0A1A8TUD6_9GAMM</name>
<proteinExistence type="predicted"/>
<dbReference type="Pfam" id="PF02571">
    <property type="entry name" value="CbiJ"/>
    <property type="match status" value="1"/>
</dbReference>
<dbReference type="UniPathway" id="UPA00148"/>
<keyword evidence="3 4" id="KW-0560">Oxidoreductase</keyword>
<gene>
    <name evidence="4" type="primary">cobK</name>
    <name evidence="4" type="ORF">MSP8886_04154</name>
</gene>
<evidence type="ECO:0000313" key="5">
    <source>
        <dbReference type="Proteomes" id="UP000092544"/>
    </source>
</evidence>
<dbReference type="InterPro" id="IPR003723">
    <property type="entry name" value="Precorrin-6x_reduct"/>
</dbReference>
<keyword evidence="5" id="KW-1185">Reference proteome</keyword>
<protein>
    <submittedName>
        <fullName evidence="4">Precorrin-6A reductase</fullName>
        <ecNumber evidence="4">1.3.1.54</ecNumber>
    </submittedName>
</protein>
<dbReference type="PANTHER" id="PTHR36925">
    <property type="entry name" value="COBALT-PRECORRIN-6A REDUCTASE"/>
    <property type="match status" value="1"/>
</dbReference>
<dbReference type="Proteomes" id="UP000092544">
    <property type="component" value="Unassembled WGS sequence"/>
</dbReference>
<evidence type="ECO:0000256" key="2">
    <source>
        <dbReference type="ARBA" id="ARBA00022573"/>
    </source>
</evidence>
<dbReference type="EC" id="1.3.1.54" evidence="4"/>
<dbReference type="GO" id="GO:0016994">
    <property type="term" value="F:precorrin-6A reductase activity"/>
    <property type="evidence" value="ECO:0007669"/>
    <property type="project" value="UniProtKB-EC"/>
</dbReference>
<keyword evidence="2" id="KW-0169">Cobalamin biosynthesis</keyword>
<accession>A0A1A8TUD6</accession>
<dbReference type="OrthoDB" id="5183775at2"/>
<evidence type="ECO:0000256" key="1">
    <source>
        <dbReference type="ARBA" id="ARBA00004953"/>
    </source>
</evidence>
<dbReference type="AlphaFoldDB" id="A0A1A8TUD6"/>
<reference evidence="4 5" key="1">
    <citation type="submission" date="2016-06" db="EMBL/GenBank/DDBJ databases">
        <authorList>
            <person name="Kjaerup R.B."/>
            <person name="Dalgaard T.S."/>
            <person name="Juul-Madsen H.R."/>
        </authorList>
    </citation>
    <scope>NUCLEOTIDE SEQUENCE [LARGE SCALE GENOMIC DNA]</scope>
    <source>
        <strain evidence="4 5">CECT 8886</strain>
    </source>
</reference>
<evidence type="ECO:0000313" key="4">
    <source>
        <dbReference type="EMBL" id="SBS37519.1"/>
    </source>
</evidence>
<comment type="pathway">
    <text evidence="1">Cofactor biosynthesis; adenosylcobalamin biosynthesis.</text>
</comment>
<dbReference type="STRING" id="1792290.MSP8886_04154"/>
<dbReference type="EMBL" id="FLOB01000019">
    <property type="protein sequence ID" value="SBS37519.1"/>
    <property type="molecule type" value="Genomic_DNA"/>
</dbReference>
<dbReference type="PROSITE" id="PS51014">
    <property type="entry name" value="COBK_CBIJ"/>
    <property type="match status" value="1"/>
</dbReference>